<dbReference type="PATRIC" id="fig|947033.5.peg.164"/>
<proteinExistence type="predicted"/>
<feature type="region of interest" description="Disordered" evidence="2">
    <location>
        <begin position="254"/>
        <end position="322"/>
    </location>
</feature>
<name>A0A0W0ZR87_9GAMM</name>
<evidence type="ECO:0000256" key="1">
    <source>
        <dbReference type="SAM" id="Coils"/>
    </source>
</evidence>
<evidence type="ECO:0000313" key="4">
    <source>
        <dbReference type="Proteomes" id="UP000054926"/>
    </source>
</evidence>
<feature type="coiled-coil region" evidence="1">
    <location>
        <begin position="41"/>
        <end position="68"/>
    </location>
</feature>
<feature type="compositionally biased region" description="Basic and acidic residues" evidence="2">
    <location>
        <begin position="288"/>
        <end position="305"/>
    </location>
</feature>
<dbReference type="Proteomes" id="UP000054926">
    <property type="component" value="Unassembled WGS sequence"/>
</dbReference>
<feature type="coiled-coil region" evidence="1">
    <location>
        <begin position="181"/>
        <end position="208"/>
    </location>
</feature>
<feature type="compositionally biased region" description="Basic and acidic residues" evidence="2">
    <location>
        <begin position="102"/>
        <end position="115"/>
    </location>
</feature>
<dbReference type="EMBL" id="LNYY01000002">
    <property type="protein sequence ID" value="KTD71576.1"/>
    <property type="molecule type" value="Genomic_DNA"/>
</dbReference>
<dbReference type="AlphaFoldDB" id="A0A0W0ZR87"/>
<evidence type="ECO:0000256" key="2">
    <source>
        <dbReference type="SAM" id="MobiDB-lite"/>
    </source>
</evidence>
<keyword evidence="1" id="KW-0175">Coiled coil</keyword>
<protein>
    <submittedName>
        <fullName evidence="3">Uncharacterized protein</fullName>
    </submittedName>
</protein>
<feature type="region of interest" description="Disordered" evidence="2">
    <location>
        <begin position="13"/>
        <end position="40"/>
    </location>
</feature>
<feature type="compositionally biased region" description="Basic and acidic residues" evidence="2">
    <location>
        <begin position="13"/>
        <end position="24"/>
    </location>
</feature>
<comment type="caution">
    <text evidence="3">The sequence shown here is derived from an EMBL/GenBank/DDBJ whole genome shotgun (WGS) entry which is preliminary data.</text>
</comment>
<keyword evidence="4" id="KW-1185">Reference proteome</keyword>
<organism evidence="3 4">
    <name type="scientific">Legionella steelei</name>
    <dbReference type="NCBI Taxonomy" id="947033"/>
    <lineage>
        <taxon>Bacteria</taxon>
        <taxon>Pseudomonadati</taxon>
        <taxon>Pseudomonadota</taxon>
        <taxon>Gammaproteobacteria</taxon>
        <taxon>Legionellales</taxon>
        <taxon>Legionellaceae</taxon>
        <taxon>Legionella</taxon>
    </lineage>
</organism>
<feature type="region of interest" description="Disordered" evidence="2">
    <location>
        <begin position="86"/>
        <end position="120"/>
    </location>
</feature>
<feature type="compositionally biased region" description="Gly residues" evidence="2">
    <location>
        <begin position="87"/>
        <end position="100"/>
    </location>
</feature>
<gene>
    <name evidence="3" type="ORF">Lste_0151</name>
</gene>
<reference evidence="3 4" key="1">
    <citation type="submission" date="2015-11" db="EMBL/GenBank/DDBJ databases">
        <title>Genomic analysis of 38 Legionella species identifies large and diverse effector repertoires.</title>
        <authorList>
            <person name="Burstein D."/>
            <person name="Amaro F."/>
            <person name="Zusman T."/>
            <person name="Lifshitz Z."/>
            <person name="Cohen O."/>
            <person name="Gilbert J.A."/>
            <person name="Pupko T."/>
            <person name="Shuman H.A."/>
            <person name="Segal G."/>
        </authorList>
    </citation>
    <scope>NUCLEOTIDE SEQUENCE [LARGE SCALE GENOMIC DNA]</scope>
    <source>
        <strain evidence="3 4">IMVS3376</strain>
    </source>
</reference>
<evidence type="ECO:0000313" key="3">
    <source>
        <dbReference type="EMBL" id="KTD71576.1"/>
    </source>
</evidence>
<accession>A0A0W0ZR87</accession>
<sequence length="322" mass="35818">MFINLNLVSFMKKDNEKEKEKHQPVPEPTTAGKAKEQTSSAALTLELLKKEKEKLKEVEKKEAAAEGAKVRCRTCFKEIAPTRRCFGHGGGGGGGDGGSGKTSEEKASSGEDKSLTKSGKIVETTDELIGEFASMGDSEALDLESSFDPEIIEQLIADGKLLVDSDRESMTLTIKLLCEPNELTEEQREELKKFMEAIIKEFNEFKEENNLSDECLQLIQDEEGNIRSLRITMPTLALYDAFIQRLANNLVPIPSPKAQEKDEATKEQSIAPNPLSKEPKPSNKGKSSTKEEIEPNKDIEPKKAEEEEQPIFNPSPFNMKPW</sequence>